<dbReference type="SMART" id="SM00367">
    <property type="entry name" value="LRR_CC"/>
    <property type="match status" value="11"/>
</dbReference>
<comment type="caution">
    <text evidence="2">The sequence shown here is derived from an EMBL/GenBank/DDBJ whole genome shotgun (WGS) entry which is preliminary data.</text>
</comment>
<dbReference type="Pfam" id="PF13516">
    <property type="entry name" value="LRR_6"/>
    <property type="match status" value="1"/>
</dbReference>
<dbReference type="GO" id="GO:0019005">
    <property type="term" value="C:SCF ubiquitin ligase complex"/>
    <property type="evidence" value="ECO:0007669"/>
    <property type="project" value="TreeGrafter"/>
</dbReference>
<dbReference type="SUPFAM" id="SSF52047">
    <property type="entry name" value="RNI-like"/>
    <property type="match status" value="2"/>
</dbReference>
<keyword evidence="3" id="KW-1185">Reference proteome</keyword>
<sequence length="542" mass="59872">MVKLLYDICLNCIKNSLGQIPNVGQRLPRVLKEELLVQLTDHDMFKEDYVKIISKQLFTSELKHVSLTYCDQITDELLKLLASSGCKLKSLALSGCKNVTDNGVKAATENQDELECIDLNELPQLTSKGLKSIKSPTLTHVNLKMCPNITSEGVRIIVQNNKNIKEIRLAGRGISKLDDSVYFAMADGLGNTLEYMKSGPHTMSDDSLKVIAVKCSNLKEVNLHGCTRLTGEAIIALSQGCTSMTSLDLSYCIGLRGSPSNQCLWTLPTSLTELSLCGVGLEDETLLVECLQRLKKLKSVRLCGIPALNDKTLELILSDLGENLLDLDLSGGSQSSLTDLGLESITKYCTKLRSINLSMCHQFNGISLIRLFKDQSRAGKLEKLFFSCRKIEYDVLLAAVENCVNLEHLDMAGLKIVTDDLLSKLAEHCPRLGWLGIKGCSQVTDEGLCNIARCCDLKTIVLSGLSSITDKAIFCIANHCHHLEEIYMNGCSKISQTTLNYLMDCCIKRLYIQHVTPNVIPDQLMAKNLDTGEFCRADLLTY</sequence>
<organism evidence="2 3">
    <name type="scientific">Pinctada imbricata</name>
    <name type="common">Atlantic pearl-oyster</name>
    <name type="synonym">Pinctada martensii</name>
    <dbReference type="NCBI Taxonomy" id="66713"/>
    <lineage>
        <taxon>Eukaryota</taxon>
        <taxon>Metazoa</taxon>
        <taxon>Spiralia</taxon>
        <taxon>Lophotrochozoa</taxon>
        <taxon>Mollusca</taxon>
        <taxon>Bivalvia</taxon>
        <taxon>Autobranchia</taxon>
        <taxon>Pteriomorphia</taxon>
        <taxon>Pterioida</taxon>
        <taxon>Pterioidea</taxon>
        <taxon>Pteriidae</taxon>
        <taxon>Pinctada</taxon>
    </lineage>
</organism>
<accession>A0AA89BUY3</accession>
<dbReference type="GO" id="GO:0031146">
    <property type="term" value="P:SCF-dependent proteasomal ubiquitin-dependent protein catabolic process"/>
    <property type="evidence" value="ECO:0007669"/>
    <property type="project" value="TreeGrafter"/>
</dbReference>
<proteinExistence type="predicted"/>
<dbReference type="Pfam" id="PF25372">
    <property type="entry name" value="DUF7885"/>
    <property type="match status" value="2"/>
</dbReference>
<reference evidence="2" key="1">
    <citation type="submission" date="2019-08" db="EMBL/GenBank/DDBJ databases">
        <title>The improved chromosome-level genome for the pearl oyster Pinctada fucata martensii using PacBio sequencing and Hi-C.</title>
        <authorList>
            <person name="Zheng Z."/>
        </authorList>
    </citation>
    <scope>NUCLEOTIDE SEQUENCE</scope>
    <source>
        <strain evidence="2">ZZ-2019</strain>
        <tissue evidence="2">Adductor muscle</tissue>
    </source>
</reference>
<evidence type="ECO:0000259" key="1">
    <source>
        <dbReference type="Pfam" id="PF25372"/>
    </source>
</evidence>
<evidence type="ECO:0000313" key="2">
    <source>
        <dbReference type="EMBL" id="KAK3095521.1"/>
    </source>
</evidence>
<dbReference type="PANTHER" id="PTHR13318">
    <property type="entry name" value="PARTNER OF PAIRED, ISOFORM B-RELATED"/>
    <property type="match status" value="1"/>
</dbReference>
<dbReference type="EMBL" id="VSWD01000008">
    <property type="protein sequence ID" value="KAK3095521.1"/>
    <property type="molecule type" value="Genomic_DNA"/>
</dbReference>
<name>A0AA89BUY3_PINIB</name>
<protein>
    <recommendedName>
        <fullName evidence="1">F-box/LRR-repeat protein 15-like leucin rich repeat domain-containing protein</fullName>
    </recommendedName>
</protein>
<feature type="domain" description="F-box/LRR-repeat protein 15-like leucin rich repeat" evidence="1">
    <location>
        <begin position="294"/>
        <end position="502"/>
    </location>
</feature>
<dbReference type="Gene3D" id="3.80.10.10">
    <property type="entry name" value="Ribonuclease Inhibitor"/>
    <property type="match status" value="5"/>
</dbReference>
<gene>
    <name evidence="2" type="ORF">FSP39_015599</name>
</gene>
<dbReference type="InterPro" id="IPR006553">
    <property type="entry name" value="Leu-rich_rpt_Cys-con_subtyp"/>
</dbReference>
<feature type="domain" description="F-box/LRR-repeat protein 15-like leucin rich repeat" evidence="1">
    <location>
        <begin position="150"/>
        <end position="286"/>
    </location>
</feature>
<dbReference type="InterPro" id="IPR057207">
    <property type="entry name" value="FBXL15_LRR"/>
</dbReference>
<evidence type="ECO:0000313" key="3">
    <source>
        <dbReference type="Proteomes" id="UP001186944"/>
    </source>
</evidence>
<dbReference type="Proteomes" id="UP001186944">
    <property type="component" value="Unassembled WGS sequence"/>
</dbReference>
<dbReference type="InterPro" id="IPR001611">
    <property type="entry name" value="Leu-rich_rpt"/>
</dbReference>
<dbReference type="AlphaFoldDB" id="A0AA89BUY3"/>
<dbReference type="InterPro" id="IPR032675">
    <property type="entry name" value="LRR_dom_sf"/>
</dbReference>